<dbReference type="KEGG" id="tng:GSTEN00014598G001"/>
<organism evidence="1">
    <name type="scientific">Tetraodon nigroviridis</name>
    <name type="common">Spotted green pufferfish</name>
    <name type="synonym">Chelonodon nigroviridis</name>
    <dbReference type="NCBI Taxonomy" id="99883"/>
    <lineage>
        <taxon>Eukaryota</taxon>
        <taxon>Metazoa</taxon>
        <taxon>Chordata</taxon>
        <taxon>Craniata</taxon>
        <taxon>Vertebrata</taxon>
        <taxon>Euteleostomi</taxon>
        <taxon>Actinopterygii</taxon>
        <taxon>Neopterygii</taxon>
        <taxon>Teleostei</taxon>
        <taxon>Neoteleostei</taxon>
        <taxon>Acanthomorphata</taxon>
        <taxon>Eupercaria</taxon>
        <taxon>Tetraodontiformes</taxon>
        <taxon>Tetradontoidea</taxon>
        <taxon>Tetraodontidae</taxon>
        <taxon>Tetraodon</taxon>
    </lineage>
</organism>
<reference evidence="1" key="2">
    <citation type="submission" date="2004-02" db="EMBL/GenBank/DDBJ databases">
        <authorList>
            <consortium name="Genoscope"/>
            <consortium name="Whitehead Institute Centre for Genome Research"/>
        </authorList>
    </citation>
    <scope>NUCLEOTIDE SEQUENCE</scope>
</reference>
<accession>Q4SPZ7</accession>
<reference evidence="1" key="1">
    <citation type="journal article" date="2004" name="Nature">
        <title>Genome duplication in the teleost fish Tetraodon nigroviridis reveals the early vertebrate proto-karyotype.</title>
        <authorList>
            <person name="Jaillon O."/>
            <person name="Aury J.-M."/>
            <person name="Brunet F."/>
            <person name="Petit J.-L."/>
            <person name="Stange-Thomann N."/>
            <person name="Mauceli E."/>
            <person name="Bouneau L."/>
            <person name="Fischer C."/>
            <person name="Ozouf-Costaz C."/>
            <person name="Bernot A."/>
            <person name="Nicaud S."/>
            <person name="Jaffe D."/>
            <person name="Fisher S."/>
            <person name="Lutfalla G."/>
            <person name="Dossat C."/>
            <person name="Segurens B."/>
            <person name="Dasilva C."/>
            <person name="Salanoubat M."/>
            <person name="Levy M."/>
            <person name="Boudet N."/>
            <person name="Castellano S."/>
            <person name="Anthouard V."/>
            <person name="Jubin C."/>
            <person name="Castelli V."/>
            <person name="Katinka M."/>
            <person name="Vacherie B."/>
            <person name="Biemont C."/>
            <person name="Skalli Z."/>
            <person name="Cattolico L."/>
            <person name="Poulain J."/>
            <person name="De Berardinis V."/>
            <person name="Cruaud C."/>
            <person name="Duprat S."/>
            <person name="Brottier P."/>
            <person name="Coutanceau J.-P."/>
            <person name="Gouzy J."/>
            <person name="Parra G."/>
            <person name="Lardier G."/>
            <person name="Chapple C."/>
            <person name="McKernan K.J."/>
            <person name="McEwan P."/>
            <person name="Bosak S."/>
            <person name="Kellis M."/>
            <person name="Volff J.-N."/>
            <person name="Guigo R."/>
            <person name="Zody M.C."/>
            <person name="Mesirov J."/>
            <person name="Lindblad-Toh K."/>
            <person name="Birren B."/>
            <person name="Nusbaum C."/>
            <person name="Kahn D."/>
            <person name="Robinson-Rechavi M."/>
            <person name="Laudet V."/>
            <person name="Schachter V."/>
            <person name="Quetier F."/>
            <person name="Saurin W."/>
            <person name="Scarpelli C."/>
            <person name="Wincker P."/>
            <person name="Lander E.S."/>
            <person name="Weissenbach J."/>
            <person name="Roest Crollius H."/>
        </authorList>
    </citation>
    <scope>NUCLEOTIDE SEQUENCE [LARGE SCALE GENOMIC DNA]</scope>
</reference>
<protein>
    <submittedName>
        <fullName evidence="1">(spotted green pufferfish) hypothetical protein</fullName>
    </submittedName>
</protein>
<proteinExistence type="predicted"/>
<dbReference type="EMBL" id="CAAE01014536">
    <property type="protein sequence ID" value="CAF97285.1"/>
    <property type="molecule type" value="Genomic_DNA"/>
</dbReference>
<name>Q4SPZ7_TETNG</name>
<sequence length="85" mass="9301">MKLSTCSARAVTREGTVKNAAIKIIKQKAQANYSRSIRAQQQRENSGEAETCWDATNENVNNSAETTQQHLGSSDSTQVFDLLVA</sequence>
<comment type="caution">
    <text evidence="1">The sequence shown here is derived from an EMBL/GenBank/DDBJ whole genome shotgun (WGS) entry which is preliminary data.</text>
</comment>
<gene>
    <name evidence="1" type="ORF">GSTENG00014598001</name>
</gene>
<dbReference type="AlphaFoldDB" id="Q4SPZ7"/>
<evidence type="ECO:0000313" key="1">
    <source>
        <dbReference type="EMBL" id="CAF97285.1"/>
    </source>
</evidence>